<dbReference type="GO" id="GO:0045547">
    <property type="term" value="F:ditrans,polycis-polyprenyl diphosphate synthase [(2E,6E)-farnesyl diphosphate specific] activity"/>
    <property type="evidence" value="ECO:0007669"/>
    <property type="project" value="TreeGrafter"/>
</dbReference>
<feature type="binding site" evidence="2">
    <location>
        <position position="214"/>
    </location>
    <ligand>
        <name>Mg(2+)</name>
        <dbReference type="ChEBI" id="CHEBI:18420"/>
    </ligand>
</feature>
<dbReference type="OrthoDB" id="4191603at2"/>
<name>W7YG22_9BACL</name>
<dbReference type="STRING" id="1236976.JCM16418_4035"/>
<dbReference type="GO" id="GO:0016094">
    <property type="term" value="P:polyprenol biosynthetic process"/>
    <property type="evidence" value="ECO:0007669"/>
    <property type="project" value="TreeGrafter"/>
</dbReference>
<dbReference type="EC" id="2.5.1.-" evidence="2"/>
<evidence type="ECO:0000313" key="4">
    <source>
        <dbReference type="Proteomes" id="UP000019364"/>
    </source>
</evidence>
<keyword evidence="1 2" id="KW-0808">Transferase</keyword>
<feature type="binding site" evidence="2">
    <location>
        <position position="36"/>
    </location>
    <ligand>
        <name>substrate</name>
    </ligand>
</feature>
<dbReference type="PANTHER" id="PTHR10291:SF0">
    <property type="entry name" value="DEHYDRODOLICHYL DIPHOSPHATE SYNTHASE 2"/>
    <property type="match status" value="1"/>
</dbReference>
<dbReference type="CDD" id="cd00475">
    <property type="entry name" value="Cis_IPPS"/>
    <property type="match status" value="1"/>
</dbReference>
<comment type="caution">
    <text evidence="3">The sequence shown here is derived from an EMBL/GenBank/DDBJ whole genome shotgun (WGS) entry which is preliminary data.</text>
</comment>
<feature type="binding site" evidence="2">
    <location>
        <position position="195"/>
    </location>
    <ligand>
        <name>substrate</name>
    </ligand>
</feature>
<dbReference type="HAMAP" id="MF_01139">
    <property type="entry name" value="ISPT"/>
    <property type="match status" value="1"/>
</dbReference>
<keyword evidence="2" id="KW-0460">Magnesium</keyword>
<dbReference type="Pfam" id="PF01255">
    <property type="entry name" value="Prenyltransf"/>
    <property type="match status" value="1"/>
</dbReference>
<evidence type="ECO:0000313" key="3">
    <source>
        <dbReference type="EMBL" id="GAF09875.1"/>
    </source>
</evidence>
<comment type="cofactor">
    <cofactor evidence="2">
        <name>Mg(2+)</name>
        <dbReference type="ChEBI" id="CHEBI:18420"/>
    </cofactor>
    <text evidence="2">Binds 2 magnesium ions per subunit.</text>
</comment>
<comment type="subunit">
    <text evidence="2">Homodimer.</text>
</comment>
<dbReference type="PANTHER" id="PTHR10291">
    <property type="entry name" value="DEHYDRODOLICHYL DIPHOSPHATE SYNTHASE FAMILY MEMBER"/>
    <property type="match status" value="1"/>
</dbReference>
<keyword evidence="2" id="KW-0479">Metal-binding</keyword>
<dbReference type="InterPro" id="IPR036424">
    <property type="entry name" value="UPP_synth-like_sf"/>
</dbReference>
<proteinExistence type="inferred from homology"/>
<dbReference type="RefSeq" id="WP_052020502.1">
    <property type="nucleotide sequence ID" value="NZ_BAVZ01000015.1"/>
</dbReference>
<dbReference type="GO" id="GO:0000287">
    <property type="term" value="F:magnesium ion binding"/>
    <property type="evidence" value="ECO:0007669"/>
    <property type="project" value="UniProtKB-UniRule"/>
</dbReference>
<dbReference type="NCBIfam" id="TIGR00055">
    <property type="entry name" value="uppS"/>
    <property type="match status" value="1"/>
</dbReference>
<dbReference type="InterPro" id="IPR001441">
    <property type="entry name" value="UPP_synth-like"/>
</dbReference>
<comment type="function">
    <text evidence="2">Catalyzes the condensation of isopentenyl diphosphate (IPP) with allylic pyrophosphates generating different type of terpenoids.</text>
</comment>
<organism evidence="3 4">
    <name type="scientific">Paenibacillus pini JCM 16418</name>
    <dbReference type="NCBI Taxonomy" id="1236976"/>
    <lineage>
        <taxon>Bacteria</taxon>
        <taxon>Bacillati</taxon>
        <taxon>Bacillota</taxon>
        <taxon>Bacilli</taxon>
        <taxon>Bacillales</taxon>
        <taxon>Paenibacillaceae</taxon>
        <taxon>Paenibacillus</taxon>
    </lineage>
</organism>
<protein>
    <recommendedName>
        <fullName evidence="2">Isoprenyl transferase</fullName>
        <ecNumber evidence="2">2.5.1.-</ecNumber>
    </recommendedName>
</protein>
<dbReference type="Proteomes" id="UP000019364">
    <property type="component" value="Unassembled WGS sequence"/>
</dbReference>
<evidence type="ECO:0000256" key="2">
    <source>
        <dbReference type="HAMAP-Rule" id="MF_01139"/>
    </source>
</evidence>
<dbReference type="EMBL" id="BAVZ01000015">
    <property type="protein sequence ID" value="GAF09875.1"/>
    <property type="molecule type" value="Genomic_DNA"/>
</dbReference>
<evidence type="ECO:0000256" key="1">
    <source>
        <dbReference type="ARBA" id="ARBA00022679"/>
    </source>
</evidence>
<gene>
    <name evidence="3" type="ORF">JCM16418_4035</name>
</gene>
<comment type="similarity">
    <text evidence="2">Belongs to the UPP synthase family.</text>
</comment>
<comment type="caution">
    <text evidence="2">Lacks conserved residue(s) required for the propagation of feature annotation.</text>
</comment>
<feature type="active site" evidence="2">
    <location>
        <position position="31"/>
    </location>
</feature>
<accession>W7YG22</accession>
<dbReference type="Gene3D" id="3.40.1180.10">
    <property type="entry name" value="Decaprenyl diphosphate synthase-like"/>
    <property type="match status" value="1"/>
</dbReference>
<feature type="binding site" evidence="2">
    <location>
        <position position="31"/>
    </location>
    <ligand>
        <name>Mg(2+)</name>
        <dbReference type="ChEBI" id="CHEBI:18420"/>
    </ligand>
</feature>
<dbReference type="AlphaFoldDB" id="W7YG22"/>
<keyword evidence="4" id="KW-1185">Reference proteome</keyword>
<dbReference type="SUPFAM" id="SSF64005">
    <property type="entry name" value="Undecaprenyl diphosphate synthase"/>
    <property type="match status" value="1"/>
</dbReference>
<sequence length="245" mass="28725">MRLLDDFDKVDIGDYFDINGIMPEHVAIIMDGNSYWANIRELPPPSGYYAGMKNMKEMISIQINIKCLTLYAFTSNYLMNSKYATDYLIHLPKLFYEDGMINRFIHNNVRLRFIGNLDRYPKEIQEMILEPDSLSEGNEGMIVNFAIDYGGRSDIIEAMHRCISSKGFIIEDLTEEIFESYLYTNDCLAPDLLIRTIGEHQMSNLLLWQSSKSELWHTPTLWPDFNERLLYEAIGEFQKRRINMR</sequence>
<dbReference type="eggNOG" id="COG0020">
    <property type="taxonomic scope" value="Bacteria"/>
</dbReference>
<reference evidence="3 4" key="1">
    <citation type="journal article" date="2014" name="Genome Announc.">
        <title>Draft Genome Sequence of Paenibacillus pini JCM 16418T, Isolated from the Rhizosphere of Pine Tree.</title>
        <authorList>
            <person name="Yuki M."/>
            <person name="Oshima K."/>
            <person name="Suda W."/>
            <person name="Oshida Y."/>
            <person name="Kitamura K."/>
            <person name="Iida Y."/>
            <person name="Hattori M."/>
            <person name="Ohkuma M."/>
        </authorList>
    </citation>
    <scope>NUCLEOTIDE SEQUENCE [LARGE SCALE GENOMIC DNA]</scope>
    <source>
        <strain evidence="3 4">JCM 16418</strain>
    </source>
</reference>